<keyword evidence="9" id="KW-0460">Magnesium</keyword>
<keyword evidence="7" id="KW-0479">Metal-binding</keyword>
<dbReference type="EMBL" id="MRCC01000002">
    <property type="protein sequence ID" value="OKH28970.1"/>
    <property type="molecule type" value="Genomic_DNA"/>
</dbReference>
<keyword evidence="8" id="KW-0547">Nucleotide-binding</keyword>
<feature type="domain" description="CCA-adding enzyme C-terminal" evidence="14">
    <location>
        <begin position="259"/>
        <end position="402"/>
    </location>
</feature>
<proteinExistence type="inferred from homology"/>
<dbReference type="GO" id="GO:0000049">
    <property type="term" value="F:tRNA binding"/>
    <property type="evidence" value="ECO:0007669"/>
    <property type="project" value="UniProtKB-KW"/>
</dbReference>
<organism evidence="15 16">
    <name type="scientific">Chroogloeocystis siderophila 5.2 s.c.1</name>
    <dbReference type="NCBI Taxonomy" id="247279"/>
    <lineage>
        <taxon>Bacteria</taxon>
        <taxon>Bacillati</taxon>
        <taxon>Cyanobacteriota</taxon>
        <taxon>Cyanophyceae</taxon>
        <taxon>Oscillatoriophycideae</taxon>
        <taxon>Chroococcales</taxon>
        <taxon>Chroococcaceae</taxon>
        <taxon>Chroogloeocystis</taxon>
    </lineage>
</organism>
<keyword evidence="16" id="KW-1185">Reference proteome</keyword>
<evidence type="ECO:0000259" key="14">
    <source>
        <dbReference type="Pfam" id="PF13735"/>
    </source>
</evidence>
<dbReference type="InterPro" id="IPR050124">
    <property type="entry name" value="tRNA_CCA-adding_enzyme"/>
</dbReference>
<name>A0A1U7HZF4_9CHRO</name>
<dbReference type="GO" id="GO:0000166">
    <property type="term" value="F:nucleotide binding"/>
    <property type="evidence" value="ECO:0007669"/>
    <property type="project" value="UniProtKB-KW"/>
</dbReference>
<dbReference type="AlphaFoldDB" id="A0A1U7HZF4"/>
<dbReference type="Pfam" id="PF13735">
    <property type="entry name" value="tRNA_NucTran2_2"/>
    <property type="match status" value="1"/>
</dbReference>
<dbReference type="STRING" id="247279.NIES1031_03140"/>
<dbReference type="OrthoDB" id="9805698at2"/>
<dbReference type="GO" id="GO:0008033">
    <property type="term" value="P:tRNA processing"/>
    <property type="evidence" value="ECO:0007669"/>
    <property type="project" value="UniProtKB-KW"/>
</dbReference>
<protein>
    <submittedName>
        <fullName evidence="15">[cytidine(C)-cytidine(C)-adenosine (A)]-adding enzyme</fullName>
    </submittedName>
</protein>
<keyword evidence="3" id="KW-0820">tRNA-binding</keyword>
<comment type="cofactor">
    <cofactor evidence="1">
        <name>Mg(2+)</name>
        <dbReference type="ChEBI" id="CHEBI:18420"/>
    </cofactor>
</comment>
<dbReference type="GO" id="GO:0016779">
    <property type="term" value="F:nucleotidyltransferase activity"/>
    <property type="evidence" value="ECO:0007669"/>
    <property type="project" value="UniProtKB-KW"/>
</dbReference>
<evidence type="ECO:0000256" key="2">
    <source>
        <dbReference type="ARBA" id="ARBA00007265"/>
    </source>
</evidence>
<dbReference type="InterPro" id="IPR032828">
    <property type="entry name" value="PolyA_RNA-bd"/>
</dbReference>
<feature type="domain" description="Poly A polymerase head" evidence="12">
    <location>
        <begin position="94"/>
        <end position="136"/>
    </location>
</feature>
<evidence type="ECO:0000313" key="16">
    <source>
        <dbReference type="Proteomes" id="UP000185984"/>
    </source>
</evidence>
<evidence type="ECO:0000256" key="5">
    <source>
        <dbReference type="ARBA" id="ARBA00022694"/>
    </source>
</evidence>
<dbReference type="Gene3D" id="3.30.460.10">
    <property type="entry name" value="Beta Polymerase, domain 2"/>
    <property type="match status" value="1"/>
</dbReference>
<dbReference type="SUPFAM" id="SSF81891">
    <property type="entry name" value="Poly A polymerase C-terminal region-like"/>
    <property type="match status" value="1"/>
</dbReference>
<evidence type="ECO:0000256" key="8">
    <source>
        <dbReference type="ARBA" id="ARBA00022741"/>
    </source>
</evidence>
<evidence type="ECO:0000313" key="15">
    <source>
        <dbReference type="EMBL" id="OKH28970.1"/>
    </source>
</evidence>
<dbReference type="InterPro" id="IPR032810">
    <property type="entry name" value="CCA-adding_enz_C"/>
</dbReference>
<dbReference type="Pfam" id="PF12627">
    <property type="entry name" value="PolyA_pol_RNAbd"/>
    <property type="match status" value="1"/>
</dbReference>
<evidence type="ECO:0000256" key="1">
    <source>
        <dbReference type="ARBA" id="ARBA00001946"/>
    </source>
</evidence>
<accession>A0A1U7HZF4</accession>
<keyword evidence="6" id="KW-0548">Nucleotidyltransferase</keyword>
<sequence length="414" mass="45914">MCQNLSRLSPKKWCFSLELLPQPIYLVGGAVRDALLGRSADYLDLDFVLPENAITTARSLARYYKAGFVILDAQRQIARVVFPQATVDFALQEGSSLETDLRRRDFTVNAIAYNPHTQEIIDPLGGCIDLQRHCLRMVSQQNLQDDPLRLLRAYRQAAQLGFTIESETRLAIQTLAPHIQHVAAERVRVELGYLLAHSQGTLWLKSAAEDGLIKYWFPNASVEDVAAVDTAAVKLSEIWSQLNVELCQSVRDTVKTTWLGIAKLACLVSPQPEIAEAELMQLTYSRAEIRGVITILKLLPQFQTHPLSIREQYFFFQEAARVFPAIALLSVAKGTSVDAIAPLINRYLDPQDPVAHPQLLVTGKDVIQALKIKPSPLVGKLLTAIALAQAEGEITTVDEAIELAAAMLDKKEIL</sequence>
<dbReference type="GO" id="GO:0046872">
    <property type="term" value="F:metal ion binding"/>
    <property type="evidence" value="ECO:0007669"/>
    <property type="project" value="UniProtKB-KW"/>
</dbReference>
<evidence type="ECO:0000256" key="10">
    <source>
        <dbReference type="ARBA" id="ARBA00022884"/>
    </source>
</evidence>
<evidence type="ECO:0000256" key="9">
    <source>
        <dbReference type="ARBA" id="ARBA00022842"/>
    </source>
</evidence>
<evidence type="ECO:0000256" key="4">
    <source>
        <dbReference type="ARBA" id="ARBA00022679"/>
    </source>
</evidence>
<gene>
    <name evidence="15" type="ORF">NIES1031_03140</name>
</gene>
<comment type="similarity">
    <text evidence="2 11">Belongs to the tRNA nucleotidyltransferase/poly(A) polymerase family.</text>
</comment>
<dbReference type="SUPFAM" id="SSF81301">
    <property type="entry name" value="Nucleotidyltransferase"/>
    <property type="match status" value="1"/>
</dbReference>
<evidence type="ECO:0000259" key="13">
    <source>
        <dbReference type="Pfam" id="PF12627"/>
    </source>
</evidence>
<reference evidence="15 16" key="1">
    <citation type="submission" date="2016-11" db="EMBL/GenBank/DDBJ databases">
        <title>Draft Genome Sequences of Nine Cyanobacterial Strains from Diverse Habitats.</title>
        <authorList>
            <person name="Zhu T."/>
            <person name="Hou S."/>
            <person name="Lu X."/>
            <person name="Hess W.R."/>
        </authorList>
    </citation>
    <scope>NUCLEOTIDE SEQUENCE [LARGE SCALE GENOMIC DNA]</scope>
    <source>
        <strain evidence="15 16">5.2 s.c.1</strain>
    </source>
</reference>
<dbReference type="Gene3D" id="1.10.3090.10">
    <property type="entry name" value="cca-adding enzyme, domain 2"/>
    <property type="match status" value="1"/>
</dbReference>
<dbReference type="PANTHER" id="PTHR47545:SF2">
    <property type="entry name" value="CC-ADDING TRNA NUCLEOTIDYLTRANSFERASE"/>
    <property type="match status" value="1"/>
</dbReference>
<keyword evidence="4 11" id="KW-0808">Transferase</keyword>
<evidence type="ECO:0000256" key="7">
    <source>
        <dbReference type="ARBA" id="ARBA00022723"/>
    </source>
</evidence>
<dbReference type="PANTHER" id="PTHR47545">
    <property type="entry name" value="MULTIFUNCTIONAL CCA PROTEIN"/>
    <property type="match status" value="1"/>
</dbReference>
<evidence type="ECO:0000256" key="6">
    <source>
        <dbReference type="ARBA" id="ARBA00022695"/>
    </source>
</evidence>
<feature type="domain" description="Poly A polymerase head" evidence="12">
    <location>
        <begin position="24"/>
        <end position="90"/>
    </location>
</feature>
<evidence type="ECO:0000256" key="3">
    <source>
        <dbReference type="ARBA" id="ARBA00022555"/>
    </source>
</evidence>
<dbReference type="CDD" id="cd05398">
    <property type="entry name" value="NT_ClassII-CCAase"/>
    <property type="match status" value="1"/>
</dbReference>
<comment type="caution">
    <text evidence="15">The sequence shown here is derived from an EMBL/GenBank/DDBJ whole genome shotgun (WGS) entry which is preliminary data.</text>
</comment>
<evidence type="ECO:0000259" key="12">
    <source>
        <dbReference type="Pfam" id="PF01743"/>
    </source>
</evidence>
<feature type="domain" description="tRNA nucleotidyltransferase/poly(A) polymerase RNA and SrmB- binding" evidence="13">
    <location>
        <begin position="161"/>
        <end position="220"/>
    </location>
</feature>
<keyword evidence="10 11" id="KW-0694">RNA-binding</keyword>
<dbReference type="InterPro" id="IPR002646">
    <property type="entry name" value="PolA_pol_head_dom"/>
</dbReference>
<dbReference type="InterPro" id="IPR043519">
    <property type="entry name" value="NT_sf"/>
</dbReference>
<evidence type="ECO:0000256" key="11">
    <source>
        <dbReference type="RuleBase" id="RU003953"/>
    </source>
</evidence>
<dbReference type="Proteomes" id="UP000185984">
    <property type="component" value="Unassembled WGS sequence"/>
</dbReference>
<dbReference type="Pfam" id="PF01743">
    <property type="entry name" value="PolyA_pol"/>
    <property type="match status" value="2"/>
</dbReference>
<keyword evidence="5" id="KW-0819">tRNA processing</keyword>